<protein>
    <recommendedName>
        <fullName evidence="3">Heme oxygenase</fullName>
    </recommendedName>
</protein>
<dbReference type="InterPro" id="IPR016084">
    <property type="entry name" value="Haem_Oase-like_multi-hlx"/>
</dbReference>
<reference evidence="2" key="1">
    <citation type="journal article" date="2019" name="Int. J. Syst. Evol. Microbiol.">
        <title>The Global Catalogue of Microorganisms (GCM) 10K type strain sequencing project: providing services to taxonomists for standard genome sequencing and annotation.</title>
        <authorList>
            <consortium name="The Broad Institute Genomics Platform"/>
            <consortium name="The Broad Institute Genome Sequencing Center for Infectious Disease"/>
            <person name="Wu L."/>
            <person name="Ma J."/>
        </authorList>
    </citation>
    <scope>NUCLEOTIDE SEQUENCE [LARGE SCALE GENOMIC DNA]</scope>
    <source>
        <strain evidence="2">JCM 13501</strain>
    </source>
</reference>
<dbReference type="RefSeq" id="WP_188865236.1">
    <property type="nucleotide sequence ID" value="NZ_BMNW01000002.1"/>
</dbReference>
<dbReference type="EMBL" id="BMNW01000002">
    <property type="protein sequence ID" value="GGM02611.1"/>
    <property type="molecule type" value="Genomic_DNA"/>
</dbReference>
<comment type="caution">
    <text evidence="1">The sequence shown here is derived from an EMBL/GenBank/DDBJ whole genome shotgun (WGS) entry which is preliminary data.</text>
</comment>
<name>A0ABQ2GM22_9PSED</name>
<evidence type="ECO:0000313" key="2">
    <source>
        <dbReference type="Proteomes" id="UP000616499"/>
    </source>
</evidence>
<gene>
    <name evidence="1" type="ORF">GCM10009425_12430</name>
</gene>
<evidence type="ECO:0000313" key="1">
    <source>
        <dbReference type="EMBL" id="GGM02611.1"/>
    </source>
</evidence>
<dbReference type="Proteomes" id="UP000616499">
    <property type="component" value="Unassembled WGS sequence"/>
</dbReference>
<organism evidence="1 2">
    <name type="scientific">Pseudomonas asuensis</name>
    <dbReference type="NCBI Taxonomy" id="1825787"/>
    <lineage>
        <taxon>Bacteria</taxon>
        <taxon>Pseudomonadati</taxon>
        <taxon>Pseudomonadota</taxon>
        <taxon>Gammaproteobacteria</taxon>
        <taxon>Pseudomonadales</taxon>
        <taxon>Pseudomonadaceae</taxon>
        <taxon>Pseudomonas</taxon>
    </lineage>
</organism>
<evidence type="ECO:0008006" key="3">
    <source>
        <dbReference type="Google" id="ProtNLM"/>
    </source>
</evidence>
<proteinExistence type="predicted"/>
<dbReference type="SUPFAM" id="SSF48613">
    <property type="entry name" value="Heme oxygenase-like"/>
    <property type="match status" value="1"/>
</dbReference>
<dbReference type="Gene3D" id="1.20.910.10">
    <property type="entry name" value="Heme oxygenase-like"/>
    <property type="match status" value="1"/>
</dbReference>
<sequence length="193" mass="21497">MTNPSIRERLRQAGGELHQQVDALFSSYRLTDLEGYSAFLVAHAWALFPMEEMLEASGIEAMMPEWNQRRRRFALAEDLAVLGVAIPAYEALQTCTNEATLWGYAYVLEGSRLGAKMISRHVAGSDEPLVRAATHYLNHAPQPGQAGWPAFLAELERRAAEWKEDDLFKGQSQAFGLFLQAGQRFQPVASSIA</sequence>
<keyword evidence="2" id="KW-1185">Reference proteome</keyword>
<dbReference type="CDD" id="cd19166">
    <property type="entry name" value="HemeO-bac"/>
    <property type="match status" value="1"/>
</dbReference>
<accession>A0ABQ2GM22</accession>